<accession>A0A7T8JV06</accession>
<organism evidence="1 2">
    <name type="scientific">Caligus rogercresseyi</name>
    <name type="common">Sea louse</name>
    <dbReference type="NCBI Taxonomy" id="217165"/>
    <lineage>
        <taxon>Eukaryota</taxon>
        <taxon>Metazoa</taxon>
        <taxon>Ecdysozoa</taxon>
        <taxon>Arthropoda</taxon>
        <taxon>Crustacea</taxon>
        <taxon>Multicrustacea</taxon>
        <taxon>Hexanauplia</taxon>
        <taxon>Copepoda</taxon>
        <taxon>Siphonostomatoida</taxon>
        <taxon>Caligidae</taxon>
        <taxon>Caligus</taxon>
    </lineage>
</organism>
<reference evidence="2" key="1">
    <citation type="submission" date="2021-01" db="EMBL/GenBank/DDBJ databases">
        <title>Caligus Genome Assembly.</title>
        <authorList>
            <person name="Gallardo-Escarate C."/>
        </authorList>
    </citation>
    <scope>NUCLEOTIDE SEQUENCE [LARGE SCALE GENOMIC DNA]</scope>
</reference>
<dbReference type="EMBL" id="CP045907">
    <property type="protein sequence ID" value="QQP35156.1"/>
    <property type="molecule type" value="Genomic_DNA"/>
</dbReference>
<dbReference type="Proteomes" id="UP000595437">
    <property type="component" value="Chromosome 18"/>
</dbReference>
<dbReference type="AlphaFoldDB" id="A0A7T8JV06"/>
<sequence length="54" mass="6073">MYSQLNRPSGSAENNHGVSELQILHQWALGFHQTQSGCFGVTNPRQWALGFRKS</sequence>
<evidence type="ECO:0000313" key="2">
    <source>
        <dbReference type="Proteomes" id="UP000595437"/>
    </source>
</evidence>
<gene>
    <name evidence="1" type="ORF">FKW44_023304</name>
</gene>
<evidence type="ECO:0000313" key="1">
    <source>
        <dbReference type="EMBL" id="QQP35156.1"/>
    </source>
</evidence>
<proteinExistence type="predicted"/>
<protein>
    <submittedName>
        <fullName evidence="1">Uncharacterized protein</fullName>
    </submittedName>
</protein>
<keyword evidence="2" id="KW-1185">Reference proteome</keyword>
<name>A0A7T8JV06_CALRO</name>